<protein>
    <submittedName>
        <fullName evidence="1">DUF3012 family protein</fullName>
    </submittedName>
</protein>
<dbReference type="Pfam" id="PF11216">
    <property type="entry name" value="DUF3012"/>
    <property type="match status" value="1"/>
</dbReference>
<accession>A0A3N2DZJ4</accession>
<dbReference type="RefSeq" id="WP_123711130.1">
    <property type="nucleotide sequence ID" value="NZ_RKHR01000003.1"/>
</dbReference>
<proteinExistence type="predicted"/>
<dbReference type="InterPro" id="IPR021379">
    <property type="entry name" value="DUF3012"/>
</dbReference>
<dbReference type="AlphaFoldDB" id="A0A3N2DZJ4"/>
<dbReference type="PROSITE" id="PS51257">
    <property type="entry name" value="PROKAR_LIPOPROTEIN"/>
    <property type="match status" value="1"/>
</dbReference>
<evidence type="ECO:0000313" key="1">
    <source>
        <dbReference type="EMBL" id="ROS05197.1"/>
    </source>
</evidence>
<dbReference type="Proteomes" id="UP000275394">
    <property type="component" value="Unassembled WGS sequence"/>
</dbReference>
<gene>
    <name evidence="1" type="ORF">EDC56_0726</name>
</gene>
<sequence>MKKLLLLLATLSFITACTPEVGSDKWCKSVEAKSKGEVTANEASDYAKHCLVRND</sequence>
<name>A0A3N2DZJ4_9GAMM</name>
<comment type="caution">
    <text evidence="1">The sequence shown here is derived from an EMBL/GenBank/DDBJ whole genome shotgun (WGS) entry which is preliminary data.</text>
</comment>
<reference evidence="1 2" key="1">
    <citation type="submission" date="2018-11" db="EMBL/GenBank/DDBJ databases">
        <title>Genomic Encyclopedia of Type Strains, Phase IV (KMG-IV): sequencing the most valuable type-strain genomes for metagenomic binning, comparative biology and taxonomic classification.</title>
        <authorList>
            <person name="Goeker M."/>
        </authorList>
    </citation>
    <scope>NUCLEOTIDE SEQUENCE [LARGE SCALE GENOMIC DNA]</scope>
    <source>
        <strain evidence="1 2">DSM 100316</strain>
    </source>
</reference>
<dbReference type="EMBL" id="RKHR01000003">
    <property type="protein sequence ID" value="ROS05197.1"/>
    <property type="molecule type" value="Genomic_DNA"/>
</dbReference>
<organism evidence="1 2">
    <name type="scientific">Sinobacterium caligoides</name>
    <dbReference type="NCBI Taxonomy" id="933926"/>
    <lineage>
        <taxon>Bacteria</taxon>
        <taxon>Pseudomonadati</taxon>
        <taxon>Pseudomonadota</taxon>
        <taxon>Gammaproteobacteria</taxon>
        <taxon>Cellvibrionales</taxon>
        <taxon>Spongiibacteraceae</taxon>
        <taxon>Sinobacterium</taxon>
    </lineage>
</organism>
<evidence type="ECO:0000313" key="2">
    <source>
        <dbReference type="Proteomes" id="UP000275394"/>
    </source>
</evidence>
<keyword evidence="2" id="KW-1185">Reference proteome</keyword>
<dbReference type="OrthoDB" id="5609437at2"/>